<dbReference type="EMBL" id="ML986534">
    <property type="protein sequence ID" value="KAF2271713.1"/>
    <property type="molecule type" value="Genomic_DNA"/>
</dbReference>
<proteinExistence type="predicted"/>
<feature type="chain" id="PRO_5025604415" evidence="1">
    <location>
        <begin position="21"/>
        <end position="140"/>
    </location>
</feature>
<keyword evidence="1" id="KW-0732">Signal</keyword>
<protein>
    <submittedName>
        <fullName evidence="2">Uncharacterized protein</fullName>
    </submittedName>
</protein>
<name>A0A6A6J6E6_WESOR</name>
<dbReference type="GeneID" id="54556023"/>
<accession>A0A6A6J6E6</accession>
<sequence length="140" mass="15322">MYTFNLLALTAVTLAGFSSADCYGDGPSWTDSAKTSMLKEEQLNSICSGLIGDYIPGERRRTCLEVVDIGKLEVMVHLVSSNFRTMGLAECRSGVSKEISGCTHGGKSKYTNWEYQADLNKGKCTAPTPEKRSHARQFQA</sequence>
<evidence type="ECO:0000256" key="1">
    <source>
        <dbReference type="SAM" id="SignalP"/>
    </source>
</evidence>
<feature type="signal peptide" evidence="1">
    <location>
        <begin position="1"/>
        <end position="20"/>
    </location>
</feature>
<gene>
    <name evidence="2" type="ORF">EI97DRAFT_504780</name>
</gene>
<reference evidence="2" key="1">
    <citation type="journal article" date="2020" name="Stud. Mycol.">
        <title>101 Dothideomycetes genomes: a test case for predicting lifestyles and emergence of pathogens.</title>
        <authorList>
            <person name="Haridas S."/>
            <person name="Albert R."/>
            <person name="Binder M."/>
            <person name="Bloem J."/>
            <person name="Labutti K."/>
            <person name="Salamov A."/>
            <person name="Andreopoulos B."/>
            <person name="Baker S."/>
            <person name="Barry K."/>
            <person name="Bills G."/>
            <person name="Bluhm B."/>
            <person name="Cannon C."/>
            <person name="Castanera R."/>
            <person name="Culley D."/>
            <person name="Daum C."/>
            <person name="Ezra D."/>
            <person name="Gonzalez J."/>
            <person name="Henrissat B."/>
            <person name="Kuo A."/>
            <person name="Liang C."/>
            <person name="Lipzen A."/>
            <person name="Lutzoni F."/>
            <person name="Magnuson J."/>
            <person name="Mondo S."/>
            <person name="Nolan M."/>
            <person name="Ohm R."/>
            <person name="Pangilinan J."/>
            <person name="Park H.-J."/>
            <person name="Ramirez L."/>
            <person name="Alfaro M."/>
            <person name="Sun H."/>
            <person name="Tritt A."/>
            <person name="Yoshinaga Y."/>
            <person name="Zwiers L.-H."/>
            <person name="Turgeon B."/>
            <person name="Goodwin S."/>
            <person name="Spatafora J."/>
            <person name="Crous P."/>
            <person name="Grigoriev I."/>
        </authorList>
    </citation>
    <scope>NUCLEOTIDE SEQUENCE</scope>
    <source>
        <strain evidence="2">CBS 379.55</strain>
    </source>
</reference>
<organism evidence="2 3">
    <name type="scientific">Westerdykella ornata</name>
    <dbReference type="NCBI Taxonomy" id="318751"/>
    <lineage>
        <taxon>Eukaryota</taxon>
        <taxon>Fungi</taxon>
        <taxon>Dikarya</taxon>
        <taxon>Ascomycota</taxon>
        <taxon>Pezizomycotina</taxon>
        <taxon>Dothideomycetes</taxon>
        <taxon>Pleosporomycetidae</taxon>
        <taxon>Pleosporales</taxon>
        <taxon>Sporormiaceae</taxon>
        <taxon>Westerdykella</taxon>
    </lineage>
</organism>
<dbReference type="RefSeq" id="XP_033649252.1">
    <property type="nucleotide sequence ID" value="XM_033802848.1"/>
</dbReference>
<dbReference type="OrthoDB" id="3770800at2759"/>
<dbReference type="AlphaFoldDB" id="A0A6A6J6E6"/>
<keyword evidence="3" id="KW-1185">Reference proteome</keyword>
<evidence type="ECO:0000313" key="3">
    <source>
        <dbReference type="Proteomes" id="UP000800097"/>
    </source>
</evidence>
<evidence type="ECO:0000313" key="2">
    <source>
        <dbReference type="EMBL" id="KAF2271713.1"/>
    </source>
</evidence>
<dbReference type="Proteomes" id="UP000800097">
    <property type="component" value="Unassembled WGS sequence"/>
</dbReference>